<dbReference type="RefSeq" id="WP_273439442.1">
    <property type="nucleotide sequence ID" value="NZ_PKUN01000018.1"/>
</dbReference>
<reference evidence="2 3" key="1">
    <citation type="submission" date="2017-11" db="EMBL/GenBank/DDBJ databases">
        <title>Genome-resolved metagenomics identifies genetic mobility, metabolic interactions, and unexpected diversity in perchlorate-reducing communities.</title>
        <authorList>
            <person name="Barnum T.P."/>
            <person name="Figueroa I.A."/>
            <person name="Carlstrom C.I."/>
            <person name="Lucas L.N."/>
            <person name="Engelbrektson A.L."/>
            <person name="Coates J.D."/>
        </authorList>
    </citation>
    <scope>NUCLEOTIDE SEQUENCE [LARGE SCALE GENOMIC DNA]</scope>
    <source>
        <strain evidence="2">BM301</strain>
    </source>
</reference>
<evidence type="ECO:0008006" key="4">
    <source>
        <dbReference type="Google" id="ProtNLM"/>
    </source>
</evidence>
<dbReference type="EMBL" id="PKUN01000018">
    <property type="protein sequence ID" value="PLX61300.1"/>
    <property type="molecule type" value="Genomic_DNA"/>
</dbReference>
<evidence type="ECO:0000313" key="2">
    <source>
        <dbReference type="EMBL" id="PLX61300.1"/>
    </source>
</evidence>
<evidence type="ECO:0000256" key="1">
    <source>
        <dbReference type="SAM" id="Phobius"/>
    </source>
</evidence>
<comment type="caution">
    <text evidence="2">The sequence shown here is derived from an EMBL/GenBank/DDBJ whole genome shotgun (WGS) entry which is preliminary data.</text>
</comment>
<dbReference type="Proteomes" id="UP000235015">
    <property type="component" value="Unassembled WGS sequence"/>
</dbReference>
<dbReference type="STRING" id="1111735.GCA_000428045_04080"/>
<accession>A0A2N6CVQ0</accession>
<proteinExistence type="predicted"/>
<keyword evidence="1" id="KW-1133">Transmembrane helix</keyword>
<dbReference type="AlphaFoldDB" id="A0A2N6CVQ0"/>
<name>A0A2N6CVQ0_9GAMM</name>
<protein>
    <recommendedName>
        <fullName evidence="4">Glutamate-ammonia-ligase adenylyltransferase</fullName>
    </recommendedName>
</protein>
<organism evidence="2 3">
    <name type="scientific">Sedimenticola selenatireducens</name>
    <dbReference type="NCBI Taxonomy" id="191960"/>
    <lineage>
        <taxon>Bacteria</taxon>
        <taxon>Pseudomonadati</taxon>
        <taxon>Pseudomonadota</taxon>
        <taxon>Gammaproteobacteria</taxon>
        <taxon>Chromatiales</taxon>
        <taxon>Sedimenticolaceae</taxon>
        <taxon>Sedimenticola</taxon>
    </lineage>
</organism>
<feature type="transmembrane region" description="Helical" evidence="1">
    <location>
        <begin position="7"/>
        <end position="25"/>
    </location>
</feature>
<keyword evidence="1" id="KW-0472">Membrane</keyword>
<keyword evidence="1" id="KW-0812">Transmembrane</keyword>
<evidence type="ECO:0000313" key="3">
    <source>
        <dbReference type="Proteomes" id="UP000235015"/>
    </source>
</evidence>
<gene>
    <name evidence="2" type="ORF">C0630_11000</name>
</gene>
<sequence>MDRFTRNYSITLGLILIVFLGWALYEDPLVADLNALLEQDSDVAAYPHRFQVLALHDGVATMSSPRSSDFPVYRALGILFPPLANRAQDNPDLMQAQQDLARVQKRAMAIVLESGKAKRVRWELDRDWLSRHGVQVGL</sequence>